<comment type="caution">
    <text evidence="2">The sequence shown here is derived from an EMBL/GenBank/DDBJ whole genome shotgun (WGS) entry which is preliminary data.</text>
</comment>
<evidence type="ECO:0000259" key="1">
    <source>
        <dbReference type="Pfam" id="PF09409"/>
    </source>
</evidence>
<gene>
    <name evidence="2" type="ORF">TSOC_012373</name>
</gene>
<dbReference type="InterPro" id="IPR036339">
    <property type="entry name" value="PUB-like_dom_sf"/>
</dbReference>
<dbReference type="CDD" id="cd09212">
    <property type="entry name" value="PUB"/>
    <property type="match status" value="1"/>
</dbReference>
<dbReference type="Gene3D" id="1.20.58.2190">
    <property type="match status" value="1"/>
</dbReference>
<dbReference type="AlphaFoldDB" id="A0A2J7ZN72"/>
<dbReference type="SUPFAM" id="SSF143503">
    <property type="entry name" value="PUG domain-like"/>
    <property type="match status" value="1"/>
</dbReference>
<dbReference type="EMBL" id="PGGS01000809">
    <property type="protein sequence ID" value="PNH01715.1"/>
    <property type="molecule type" value="Genomic_DNA"/>
</dbReference>
<proteinExistence type="predicted"/>
<protein>
    <recommendedName>
        <fullName evidence="1">PUB domain-containing protein</fullName>
    </recommendedName>
</protein>
<sequence length="233" mass="25089">MAAAGSAAAHRSLQLSEWLLDAAVSGLDLATCRKLLSAVMWAVESNAWKGAAVWQAVAVLARLTANIVDCSNSLDKYRTVRKSNPKVREALAVLDGGEAVLLTAGFEAPRRTGGAGAGAEAEALCFPEADAPRLQRLALVNAKLQQLVAYKGFTGLARECDDTGGSTRSRHASAPGFRYQQDIFECSCCSRPINDGSDRLITKKHDAPHGEFRYECESCPGYHLCEGCWDRTR</sequence>
<organism evidence="2 3">
    <name type="scientific">Tetrabaena socialis</name>
    <dbReference type="NCBI Taxonomy" id="47790"/>
    <lineage>
        <taxon>Eukaryota</taxon>
        <taxon>Viridiplantae</taxon>
        <taxon>Chlorophyta</taxon>
        <taxon>core chlorophytes</taxon>
        <taxon>Chlorophyceae</taxon>
        <taxon>CS clade</taxon>
        <taxon>Chlamydomonadales</taxon>
        <taxon>Tetrabaenaceae</taxon>
        <taxon>Tetrabaena</taxon>
    </lineage>
</organism>
<accession>A0A2J7ZN72</accession>
<evidence type="ECO:0000313" key="3">
    <source>
        <dbReference type="Proteomes" id="UP000236333"/>
    </source>
</evidence>
<feature type="domain" description="PUB" evidence="1">
    <location>
        <begin position="55"/>
        <end position="137"/>
    </location>
</feature>
<dbReference type="InterPro" id="IPR018997">
    <property type="entry name" value="PUB_domain"/>
</dbReference>
<reference evidence="2 3" key="1">
    <citation type="journal article" date="2017" name="Mol. Biol. Evol.">
        <title>The 4-celled Tetrabaena socialis nuclear genome reveals the essential components for genetic control of cell number at the origin of multicellularity in the volvocine lineage.</title>
        <authorList>
            <person name="Featherston J."/>
            <person name="Arakaki Y."/>
            <person name="Hanschen E.R."/>
            <person name="Ferris P.J."/>
            <person name="Michod R.E."/>
            <person name="Olson B.J.S.C."/>
            <person name="Nozaki H."/>
            <person name="Durand P.M."/>
        </authorList>
    </citation>
    <scope>NUCLEOTIDE SEQUENCE [LARGE SCALE GENOMIC DNA]</scope>
    <source>
        <strain evidence="2 3">NIES-571</strain>
    </source>
</reference>
<dbReference type="OrthoDB" id="30336at2759"/>
<evidence type="ECO:0000313" key="2">
    <source>
        <dbReference type="EMBL" id="PNH01715.1"/>
    </source>
</evidence>
<dbReference type="Proteomes" id="UP000236333">
    <property type="component" value="Unassembled WGS sequence"/>
</dbReference>
<dbReference type="Pfam" id="PF09409">
    <property type="entry name" value="PUB"/>
    <property type="match status" value="1"/>
</dbReference>
<keyword evidence="3" id="KW-1185">Reference proteome</keyword>
<name>A0A2J7ZN72_9CHLO</name>